<dbReference type="InterPro" id="IPR029058">
    <property type="entry name" value="AB_hydrolase_fold"/>
</dbReference>
<dbReference type="SUPFAM" id="SSF53474">
    <property type="entry name" value="alpha/beta-Hydrolases"/>
    <property type="match status" value="1"/>
</dbReference>
<gene>
    <name evidence="3" type="ORF">BpHYR1_033093</name>
</gene>
<keyword evidence="4" id="KW-1185">Reference proteome</keyword>
<sequence>MNQRTELRDGSFTCKSVKLNLSFQVHVLDETRSSNQKCFVMTIHDLGSSHTQFEKLINSSVMDGIRQHIIWLNVSLPGQEPDAETLNTKKYPSLVELGQELVCILDELKIQRIICMGVGVGANISAYFCLKNPDRCLGLMVLEPICSSAGFFESIRYRFSARRNRKNSNQNDFFVEMDKSVECLFSENQNPKNVELFAESFFNRSSLNSRLVDLRVDALIVVGKLSPLYAETKKFYKILQEFNKKSLHRLVNSPFLEIENCQDILRECPQRISASMLYFLQGIGLLSTVSLQKAPISPTAPSISSAIPSTKSLISSV</sequence>
<dbReference type="Pfam" id="PF03096">
    <property type="entry name" value="Ndr"/>
    <property type="match status" value="1"/>
</dbReference>
<dbReference type="OrthoDB" id="191979at2759"/>
<dbReference type="Gene3D" id="3.40.50.1820">
    <property type="entry name" value="alpha/beta hydrolase"/>
    <property type="match status" value="1"/>
</dbReference>
<proteinExistence type="inferred from homology"/>
<dbReference type="PANTHER" id="PTHR11034">
    <property type="entry name" value="N-MYC DOWNSTREAM REGULATED"/>
    <property type="match status" value="1"/>
</dbReference>
<dbReference type="STRING" id="10195.A0A3M7PZJ1"/>
<dbReference type="EMBL" id="REGN01008111">
    <property type="protein sequence ID" value="RNA04423.1"/>
    <property type="molecule type" value="Genomic_DNA"/>
</dbReference>
<accession>A0A3M7PZJ1</accession>
<dbReference type="InterPro" id="IPR004142">
    <property type="entry name" value="NDRG"/>
</dbReference>
<evidence type="ECO:0000256" key="2">
    <source>
        <dbReference type="SAM" id="MobiDB-lite"/>
    </source>
</evidence>
<reference evidence="3 4" key="1">
    <citation type="journal article" date="2018" name="Sci. Rep.">
        <title>Genomic signatures of local adaptation to the degree of environmental predictability in rotifers.</title>
        <authorList>
            <person name="Franch-Gras L."/>
            <person name="Hahn C."/>
            <person name="Garcia-Roger E.M."/>
            <person name="Carmona M.J."/>
            <person name="Serra M."/>
            <person name="Gomez A."/>
        </authorList>
    </citation>
    <scope>NUCLEOTIDE SEQUENCE [LARGE SCALE GENOMIC DNA]</scope>
    <source>
        <strain evidence="3">HYR1</strain>
    </source>
</reference>
<feature type="region of interest" description="Disordered" evidence="2">
    <location>
        <begin position="298"/>
        <end position="317"/>
    </location>
</feature>
<protein>
    <submittedName>
        <fullName evidence="3">Uncharacterized protein</fullName>
    </submittedName>
</protein>
<organism evidence="3 4">
    <name type="scientific">Brachionus plicatilis</name>
    <name type="common">Marine rotifer</name>
    <name type="synonym">Brachionus muelleri</name>
    <dbReference type="NCBI Taxonomy" id="10195"/>
    <lineage>
        <taxon>Eukaryota</taxon>
        <taxon>Metazoa</taxon>
        <taxon>Spiralia</taxon>
        <taxon>Gnathifera</taxon>
        <taxon>Rotifera</taxon>
        <taxon>Eurotatoria</taxon>
        <taxon>Monogononta</taxon>
        <taxon>Pseudotrocha</taxon>
        <taxon>Ploima</taxon>
        <taxon>Brachionidae</taxon>
        <taxon>Brachionus</taxon>
    </lineage>
</organism>
<evidence type="ECO:0000313" key="3">
    <source>
        <dbReference type="EMBL" id="RNA04423.1"/>
    </source>
</evidence>
<evidence type="ECO:0000313" key="4">
    <source>
        <dbReference type="Proteomes" id="UP000276133"/>
    </source>
</evidence>
<dbReference type="Proteomes" id="UP000276133">
    <property type="component" value="Unassembled WGS sequence"/>
</dbReference>
<comment type="caution">
    <text evidence="3">The sequence shown here is derived from an EMBL/GenBank/DDBJ whole genome shotgun (WGS) entry which is preliminary data.</text>
</comment>
<evidence type="ECO:0000256" key="1">
    <source>
        <dbReference type="ARBA" id="ARBA00005598"/>
    </source>
</evidence>
<name>A0A3M7PZJ1_BRAPC</name>
<dbReference type="AlphaFoldDB" id="A0A3M7PZJ1"/>
<comment type="similarity">
    <text evidence="1">Belongs to the NDRG family.</text>
</comment>